<feature type="region of interest" description="Disordered" evidence="1">
    <location>
        <begin position="1"/>
        <end position="51"/>
    </location>
</feature>
<feature type="compositionally biased region" description="Basic and acidic residues" evidence="1">
    <location>
        <begin position="33"/>
        <end position="45"/>
    </location>
</feature>
<dbReference type="EMBL" id="AXCR01000005">
    <property type="protein sequence ID" value="KJR86950.1"/>
    <property type="molecule type" value="Genomic_DNA"/>
</dbReference>
<dbReference type="VEuPathDB" id="FungiDB:SPSK_02052"/>
<dbReference type="Proteomes" id="UP000033710">
    <property type="component" value="Unassembled WGS sequence"/>
</dbReference>
<evidence type="ECO:0000313" key="3">
    <source>
        <dbReference type="Proteomes" id="UP000033710"/>
    </source>
</evidence>
<organism evidence="2 3">
    <name type="scientific">Sporothrix schenckii 1099-18</name>
    <dbReference type="NCBI Taxonomy" id="1397361"/>
    <lineage>
        <taxon>Eukaryota</taxon>
        <taxon>Fungi</taxon>
        <taxon>Dikarya</taxon>
        <taxon>Ascomycota</taxon>
        <taxon>Pezizomycotina</taxon>
        <taxon>Sordariomycetes</taxon>
        <taxon>Sordariomycetidae</taxon>
        <taxon>Ophiostomatales</taxon>
        <taxon>Ophiostomataceae</taxon>
        <taxon>Sporothrix</taxon>
    </lineage>
</organism>
<dbReference type="KEGG" id="ssck:SPSK_02052"/>
<feature type="compositionally biased region" description="Polar residues" evidence="1">
    <location>
        <begin position="1"/>
        <end position="13"/>
    </location>
</feature>
<reference evidence="2 3" key="2">
    <citation type="journal article" date="2015" name="Eukaryot. Cell">
        <title>Asexual propagation of a virulent clone complex in a human and feline outbreak of sporotrichosis.</title>
        <authorList>
            <person name="Teixeira Mde M."/>
            <person name="Rodrigues A.M."/>
            <person name="Tsui C.K."/>
            <person name="de Almeida L.G."/>
            <person name="Van Diepeningen A.D."/>
            <person name="van den Ende B.G."/>
            <person name="Fernandes G.F."/>
            <person name="Kano R."/>
            <person name="Hamelin R.C."/>
            <person name="Lopes-Bezerra L.M."/>
            <person name="Vasconcelos A.T."/>
            <person name="de Hoog S."/>
            <person name="de Camargo Z.P."/>
            <person name="Felipe M.S."/>
        </authorList>
    </citation>
    <scope>NUCLEOTIDE SEQUENCE [LARGE SCALE GENOMIC DNA]</scope>
    <source>
        <strain evidence="2 3">1099-18</strain>
    </source>
</reference>
<accession>A0A0F2MDP3</accession>
<reference evidence="2 3" key="1">
    <citation type="journal article" date="2014" name="BMC Genomics">
        <title>Comparative genomics of the major fungal agents of human and animal Sporotrichosis: Sporothrix schenckii and Sporothrix brasiliensis.</title>
        <authorList>
            <person name="Teixeira M.M."/>
            <person name="de Almeida L.G."/>
            <person name="Kubitschek-Barreira P."/>
            <person name="Alves F.L."/>
            <person name="Kioshima E.S."/>
            <person name="Abadio A.K."/>
            <person name="Fernandes L."/>
            <person name="Derengowski L.S."/>
            <person name="Ferreira K.S."/>
            <person name="Souza R.C."/>
            <person name="Ruiz J.C."/>
            <person name="de Andrade N.C."/>
            <person name="Paes H.C."/>
            <person name="Nicola A.M."/>
            <person name="Albuquerque P."/>
            <person name="Gerber A.L."/>
            <person name="Martins V.P."/>
            <person name="Peconick L.D."/>
            <person name="Neto A.V."/>
            <person name="Chaucanez C.B."/>
            <person name="Silva P.A."/>
            <person name="Cunha O.L."/>
            <person name="de Oliveira F.F."/>
            <person name="dos Santos T.C."/>
            <person name="Barros A.L."/>
            <person name="Soares M.A."/>
            <person name="de Oliveira L.M."/>
            <person name="Marini M.M."/>
            <person name="Villalobos-Duno H."/>
            <person name="Cunha M.M."/>
            <person name="de Hoog S."/>
            <person name="da Silveira J.F."/>
            <person name="Henrissat B."/>
            <person name="Nino-Vega G.A."/>
            <person name="Cisalpino P.S."/>
            <person name="Mora-Montes H.M."/>
            <person name="Almeida S.R."/>
            <person name="Stajich J.E."/>
            <person name="Lopes-Bezerra L.M."/>
            <person name="Vasconcelos A.T."/>
            <person name="Felipe M.S."/>
        </authorList>
    </citation>
    <scope>NUCLEOTIDE SEQUENCE [LARGE SCALE GENOMIC DNA]</scope>
    <source>
        <strain evidence="2 3">1099-18</strain>
    </source>
</reference>
<gene>
    <name evidence="2" type="ORF">SPSK_02052</name>
</gene>
<protein>
    <submittedName>
        <fullName evidence="2">Uncharacterized protein</fullName>
    </submittedName>
</protein>
<dbReference type="RefSeq" id="XP_016589626.1">
    <property type="nucleotide sequence ID" value="XM_016728948.1"/>
</dbReference>
<evidence type="ECO:0000256" key="1">
    <source>
        <dbReference type="SAM" id="MobiDB-lite"/>
    </source>
</evidence>
<dbReference type="GeneID" id="27664225"/>
<evidence type="ECO:0000313" key="2">
    <source>
        <dbReference type="EMBL" id="KJR86950.1"/>
    </source>
</evidence>
<dbReference type="AlphaFoldDB" id="A0A0F2MDP3"/>
<proteinExistence type="predicted"/>
<name>A0A0F2MDP3_SPOSC</name>
<comment type="caution">
    <text evidence="2">The sequence shown here is derived from an EMBL/GenBank/DDBJ whole genome shotgun (WGS) entry which is preliminary data.</text>
</comment>
<sequence length="117" mass="12589">MKTQNRRAGTTGSAEAIKAGVAPLTRPRPRKRVCGEKSPPSHKESVGLSASPEDIVRWEHVHNDLKGSVGRKSRDGPICPRLFEDCATDGIRAGPCISNLSNPAECFLDSCLARPRG</sequence>